<keyword evidence="4 6" id="KW-1133">Transmembrane helix</keyword>
<feature type="non-terminal residue" evidence="7">
    <location>
        <position position="113"/>
    </location>
</feature>
<dbReference type="OrthoDB" id="163794at2759"/>
<evidence type="ECO:0000256" key="5">
    <source>
        <dbReference type="ARBA" id="ARBA00023136"/>
    </source>
</evidence>
<keyword evidence="3 6" id="KW-0812">Transmembrane</keyword>
<evidence type="ECO:0000256" key="2">
    <source>
        <dbReference type="ARBA" id="ARBA00009160"/>
    </source>
</evidence>
<sequence>PVQSIVSVPTLTFGAVTGICAGVFVKKGFKLVAFFLGGVFVLLQYLQSKSYVTVDWGKVSKSYDGAFASTNAKGEVVYPTPQGLLNGFIDFLTANFQQRATFIAGFILGLRVG</sequence>
<dbReference type="PANTHER" id="PTHR21346">
    <property type="entry name" value="FUN14 DOMAIN CONTAINING"/>
    <property type="match status" value="1"/>
</dbReference>
<organism evidence="7 8">
    <name type="scientific">Cutaneotrichosporon oleaginosum</name>
    <dbReference type="NCBI Taxonomy" id="879819"/>
    <lineage>
        <taxon>Eukaryota</taxon>
        <taxon>Fungi</taxon>
        <taxon>Dikarya</taxon>
        <taxon>Basidiomycota</taxon>
        <taxon>Agaricomycotina</taxon>
        <taxon>Tremellomycetes</taxon>
        <taxon>Trichosporonales</taxon>
        <taxon>Trichosporonaceae</taxon>
        <taxon>Cutaneotrichosporon</taxon>
    </lineage>
</organism>
<reference evidence="7 8" key="1">
    <citation type="submission" date="2015-03" db="EMBL/GenBank/DDBJ databases">
        <title>Genomics and transcriptomics of the oil-accumulating basidiomycete yeast T. oleaginosus allow insights into substrate utilization and the diverse evolutionary trajectories of mating systems in fungi.</title>
        <authorList>
            <consortium name="DOE Joint Genome Institute"/>
            <person name="Kourist R."/>
            <person name="Kracht O."/>
            <person name="Bracharz F."/>
            <person name="Lipzen A."/>
            <person name="Nolan M."/>
            <person name="Ohm R."/>
            <person name="Grigoriev I."/>
            <person name="Sun S."/>
            <person name="Heitman J."/>
            <person name="Bruck T."/>
            <person name="Nowrousian M."/>
        </authorList>
    </citation>
    <scope>NUCLEOTIDE SEQUENCE [LARGE SCALE GENOMIC DNA]</scope>
    <source>
        <strain evidence="7 8">IBC0246</strain>
    </source>
</reference>
<dbReference type="Proteomes" id="UP000053611">
    <property type="component" value="Unassembled WGS sequence"/>
</dbReference>
<dbReference type="GeneID" id="28980692"/>
<comment type="subcellular location">
    <subcellularLocation>
        <location evidence="1">Membrane</location>
    </subcellularLocation>
</comment>
<gene>
    <name evidence="7" type="ORF">CC85DRAFT_235845</name>
</gene>
<evidence type="ECO:0000313" key="8">
    <source>
        <dbReference type="Proteomes" id="UP000053611"/>
    </source>
</evidence>
<comment type="similarity">
    <text evidence="2">Belongs to the FUN14 family.</text>
</comment>
<dbReference type="STRING" id="879819.A0A0J0XK66"/>
<keyword evidence="5 6" id="KW-0472">Membrane</keyword>
<dbReference type="InterPro" id="IPR007014">
    <property type="entry name" value="FUN14"/>
</dbReference>
<keyword evidence="8" id="KW-1185">Reference proteome</keyword>
<feature type="non-terminal residue" evidence="7">
    <location>
        <position position="1"/>
    </location>
</feature>
<feature type="transmembrane region" description="Helical" evidence="6">
    <location>
        <begin position="31"/>
        <end position="47"/>
    </location>
</feature>
<protein>
    <recommendedName>
        <fullName evidence="9">FUN14-domain-containing protein</fullName>
    </recommendedName>
</protein>
<evidence type="ECO:0008006" key="9">
    <source>
        <dbReference type="Google" id="ProtNLM"/>
    </source>
</evidence>
<evidence type="ECO:0000256" key="6">
    <source>
        <dbReference type="SAM" id="Phobius"/>
    </source>
</evidence>
<dbReference type="AlphaFoldDB" id="A0A0J0XK66"/>
<evidence type="ECO:0000256" key="4">
    <source>
        <dbReference type="ARBA" id="ARBA00022989"/>
    </source>
</evidence>
<dbReference type="GO" id="GO:0016020">
    <property type="term" value="C:membrane"/>
    <property type="evidence" value="ECO:0007669"/>
    <property type="project" value="UniProtKB-SubCell"/>
</dbReference>
<evidence type="ECO:0000256" key="3">
    <source>
        <dbReference type="ARBA" id="ARBA00022692"/>
    </source>
</evidence>
<name>A0A0J0XK66_9TREE</name>
<feature type="transmembrane region" description="Helical" evidence="6">
    <location>
        <begin position="6"/>
        <end position="24"/>
    </location>
</feature>
<accession>A0A0J0XK66</accession>
<evidence type="ECO:0000313" key="7">
    <source>
        <dbReference type="EMBL" id="KLT41498.1"/>
    </source>
</evidence>
<dbReference type="Pfam" id="PF04930">
    <property type="entry name" value="FUN14"/>
    <property type="match status" value="1"/>
</dbReference>
<proteinExistence type="inferred from homology"/>
<evidence type="ECO:0000256" key="1">
    <source>
        <dbReference type="ARBA" id="ARBA00004370"/>
    </source>
</evidence>
<dbReference type="PANTHER" id="PTHR21346:SF10">
    <property type="entry name" value="TRANSMEMBRANE PROTEIN"/>
    <property type="match status" value="1"/>
</dbReference>
<dbReference type="EMBL" id="KQ087217">
    <property type="protein sequence ID" value="KLT41498.1"/>
    <property type="molecule type" value="Genomic_DNA"/>
</dbReference>